<evidence type="ECO:0000313" key="2">
    <source>
        <dbReference type="EMBL" id="CRZ01248.1"/>
    </source>
</evidence>
<proteinExistence type="predicted"/>
<reference evidence="2" key="1">
    <citation type="submission" date="2015-04" db="EMBL/GenBank/DDBJ databases">
        <title>The genome sequence of the plant pathogenic Rhizarian Plasmodiophora brassicae reveals insights in its biotrophic life cycle and the origin of chitin synthesis.</title>
        <authorList>
            <person name="Schwelm A."/>
            <person name="Fogelqvist J."/>
            <person name="Knaust A."/>
            <person name="Julke S."/>
            <person name="Lilja T."/>
            <person name="Dhandapani V."/>
            <person name="Bonilla-Rosso G."/>
            <person name="Karlsson M."/>
            <person name="Shevchenko A."/>
            <person name="Choi S.R."/>
            <person name="Kim H.G."/>
            <person name="Park J.Y."/>
            <person name="Lim Y.P."/>
            <person name="Ludwig-Muller J."/>
            <person name="Dixelius C."/>
        </authorList>
    </citation>
    <scope>NUCLEOTIDE SEQUENCE</scope>
    <source>
        <tissue evidence="2">Potato root galls</tissue>
    </source>
</reference>
<organism evidence="2">
    <name type="scientific">Spongospora subterranea</name>
    <dbReference type="NCBI Taxonomy" id="70186"/>
    <lineage>
        <taxon>Eukaryota</taxon>
        <taxon>Sar</taxon>
        <taxon>Rhizaria</taxon>
        <taxon>Endomyxa</taxon>
        <taxon>Phytomyxea</taxon>
        <taxon>Plasmodiophorida</taxon>
        <taxon>Plasmodiophoridae</taxon>
        <taxon>Spongospora</taxon>
    </lineage>
</organism>
<keyword evidence="1" id="KW-0472">Membrane</keyword>
<dbReference type="AlphaFoldDB" id="A0A0H5QGX3"/>
<dbReference type="Pfam" id="PF11735">
    <property type="entry name" value="CAP59_mtransfer"/>
    <property type="match status" value="1"/>
</dbReference>
<dbReference type="InterPro" id="IPR021047">
    <property type="entry name" value="Mannosyltransferase_CMT1"/>
</dbReference>
<protein>
    <submittedName>
        <fullName evidence="2">Uncharacterized protein</fullName>
    </submittedName>
</protein>
<dbReference type="PANTHER" id="PTHR34144:SF7">
    <property type="entry name" value="EXPORT PROTEIN (CAP59), PUTATIVE (AFU_ORTHOLOGUE AFUA_7G05020)-RELATED"/>
    <property type="match status" value="1"/>
</dbReference>
<sequence length="423" mass="48810">MRSHPSSQGLWRWLHKWKRAILIFLFTIAFTIVVSMEAKVPPPNQSELSLLQGKKILIAANYYENEAILESHMRQLFLFVSMIRSAGAIVFVSIYENGSHDSTPALLNKAKQRLRAQDIPHRVLNERIPSWRSLKKLQKPENEEEVEFRIKFMAKCRNKALEPLAEHDFDTIVFLNDVIFDAHDAVRLVLTDGMQYDTVCGMDFNRVTFYDTWVSRDINGESMSGFFPFVVDAESAELLKQGKPFPVSSCWNGIVAIRAAALGGTRFRSWRTNETRSKFANEHQIYDGSCPVSECTLLFGDMAQKGFENFFINPTVHVTYTHADWVWHRLFGGLLNTLAPLFLCVEAHPRAPAWTRVPSCDFYRTTHFRIWPHLIWFVAVVSLAISKSGWHRNFRIRLHLKRSRLVGKSNIWGKNLHEIKTSI</sequence>
<keyword evidence="1" id="KW-1133">Transmembrane helix</keyword>
<evidence type="ECO:0000256" key="1">
    <source>
        <dbReference type="SAM" id="Phobius"/>
    </source>
</evidence>
<dbReference type="PANTHER" id="PTHR34144">
    <property type="entry name" value="CHROMOSOME 8, WHOLE GENOME SHOTGUN SEQUENCE"/>
    <property type="match status" value="1"/>
</dbReference>
<feature type="transmembrane region" description="Helical" evidence="1">
    <location>
        <begin position="20"/>
        <end position="38"/>
    </location>
</feature>
<name>A0A0H5QGX3_9EUKA</name>
<dbReference type="EMBL" id="HACM01000806">
    <property type="protein sequence ID" value="CRZ01248.1"/>
    <property type="molecule type" value="Transcribed_RNA"/>
</dbReference>
<accession>A0A0H5QGX3</accession>
<keyword evidence="1" id="KW-0812">Transmembrane</keyword>